<keyword evidence="2" id="KW-1185">Reference proteome</keyword>
<dbReference type="NCBIfam" id="NF047593">
    <property type="entry name" value="IS66_ISAeme5_TnpA"/>
    <property type="match status" value="1"/>
</dbReference>
<evidence type="ECO:0000313" key="1">
    <source>
        <dbReference type="EMBL" id="MBL1379402.1"/>
    </source>
</evidence>
<gene>
    <name evidence="1" type="ORF">JKV55_19045</name>
</gene>
<organism evidence="1 2">
    <name type="scientific">Zobellella iuensis</name>
    <dbReference type="NCBI Taxonomy" id="2803811"/>
    <lineage>
        <taxon>Bacteria</taxon>
        <taxon>Pseudomonadati</taxon>
        <taxon>Pseudomonadota</taxon>
        <taxon>Gammaproteobacteria</taxon>
        <taxon>Aeromonadales</taxon>
        <taxon>Aeromonadaceae</taxon>
        <taxon>Zobellella</taxon>
    </lineage>
</organism>
<accession>A0ABS1QXN6</accession>
<name>A0ABS1QXN6_9GAMM</name>
<dbReference type="Proteomes" id="UP000638570">
    <property type="component" value="Unassembled WGS sequence"/>
</dbReference>
<proteinExistence type="predicted"/>
<evidence type="ECO:0008006" key="3">
    <source>
        <dbReference type="Google" id="ProtNLM"/>
    </source>
</evidence>
<dbReference type="RefSeq" id="WP_202088677.1">
    <property type="nucleotide sequence ID" value="NZ_JAERTZ010000034.1"/>
</dbReference>
<sequence>MTTQQRQLYWQQQLADWHASELSGAAFCKQYALSYHQFSYWRRKLAGDEPAQPEVPRPIAW</sequence>
<comment type="caution">
    <text evidence="1">The sequence shown here is derived from an EMBL/GenBank/DDBJ whole genome shotgun (WGS) entry which is preliminary data.</text>
</comment>
<evidence type="ECO:0000313" key="2">
    <source>
        <dbReference type="Proteomes" id="UP000638570"/>
    </source>
</evidence>
<protein>
    <recommendedName>
        <fullName evidence="3">IS66 family insertion sequence element accessory protein TnpB</fullName>
    </recommendedName>
</protein>
<dbReference type="EMBL" id="JAERTZ010000034">
    <property type="protein sequence ID" value="MBL1379402.1"/>
    <property type="molecule type" value="Genomic_DNA"/>
</dbReference>
<reference evidence="2" key="1">
    <citation type="submission" date="2021-01" db="EMBL/GenBank/DDBJ databases">
        <title>Genome public.</title>
        <authorList>
            <person name="Liu C."/>
            <person name="Sun Q."/>
        </authorList>
    </citation>
    <scope>NUCLEOTIDE SEQUENCE [LARGE SCALE GENOMIC DNA]</scope>
    <source>
        <strain evidence="2">CGMCC 1.18722</strain>
    </source>
</reference>